<protein>
    <submittedName>
        <fullName evidence="2">Uncharacterized protein</fullName>
    </submittedName>
</protein>
<evidence type="ECO:0000313" key="2">
    <source>
        <dbReference type="EMBL" id="PVU68338.1"/>
    </source>
</evidence>
<gene>
    <name evidence="1" type="ORF">DDW03_001120</name>
    <name evidence="2" type="ORF">DDW03_02670</name>
</gene>
<evidence type="ECO:0000313" key="1">
    <source>
        <dbReference type="EMBL" id="MCC5447001.1"/>
    </source>
</evidence>
<organism evidence="2">
    <name type="scientific">Nanobsidianus stetteri</name>
    <dbReference type="NCBI Taxonomy" id="1294122"/>
    <lineage>
        <taxon>Archaea</taxon>
        <taxon>Nanobdellota</taxon>
        <taxon>Candidatus Nanoarchaeia</taxon>
        <taxon>Nanoarchaeales</taxon>
        <taxon>Nanopusillaceae</taxon>
        <taxon>Candidatus Nanobsidianus</taxon>
    </lineage>
</organism>
<reference evidence="2" key="1">
    <citation type="journal article" date="2015" name="Appl. Environ. Microbiol.">
        <title>Nanoarchaeota, Their Sulfolobales Host, and Nanoarchaeota Virus Distribution across Yellowstone National Park Hot Springs.</title>
        <authorList>
            <person name="Munson-McGee J.H."/>
            <person name="Field E.K."/>
            <person name="Bateson M."/>
            <person name="Rooney C."/>
            <person name="Stepanauskas R."/>
            <person name="Young M.J."/>
        </authorList>
    </citation>
    <scope>NUCLEOTIDE SEQUENCE [LARGE SCALE GENOMIC DNA]</scope>
    <source>
        <strain evidence="2">SCGC AB-777_F03</strain>
    </source>
</reference>
<dbReference type="Proteomes" id="UP000245509">
    <property type="component" value="Unassembled WGS sequence"/>
</dbReference>
<reference evidence="1" key="4">
    <citation type="submission" date="2021-11" db="EMBL/GenBank/DDBJ databases">
        <authorList>
            <person name="Munson-Mcgee J."/>
            <person name="Field E."/>
            <person name="Bateson M."/>
            <person name="Rooney C."/>
            <person name="Stepanauskas R."/>
            <person name="Young M."/>
        </authorList>
    </citation>
    <scope>NUCLEOTIDE SEQUENCE</scope>
    <source>
        <strain evidence="1">SCGC AB-777_F03</strain>
    </source>
</reference>
<dbReference type="EMBL" id="QEFP02000005">
    <property type="protein sequence ID" value="MCC5447001.1"/>
    <property type="molecule type" value="Genomic_DNA"/>
</dbReference>
<dbReference type="AlphaFoldDB" id="A0A2T9WKI2"/>
<reference evidence="2" key="3">
    <citation type="submission" date="2017-05" db="EMBL/GenBank/DDBJ databases">
        <authorList>
            <person name="Song R."/>
            <person name="Chenine A.L."/>
            <person name="Ruprecht R.M."/>
        </authorList>
    </citation>
    <scope>NUCLEOTIDE SEQUENCE</scope>
    <source>
        <strain evidence="2">SCGC AB-777_F03</strain>
    </source>
</reference>
<sequence length="98" mass="11191">MDCEKEALKILDILFNSNLIHGRIVYEDEIKHLISHEKTLCSEKDIMNVLKIYLRSLGIVLLKGSFKNDNQVIKVFEDGSMLSEGIYSVEYDILNEGG</sequence>
<feature type="non-terminal residue" evidence="2">
    <location>
        <position position="98"/>
    </location>
</feature>
<comment type="caution">
    <text evidence="2">The sequence shown here is derived from an EMBL/GenBank/DDBJ whole genome shotgun (WGS) entry which is preliminary data.</text>
</comment>
<dbReference type="EMBL" id="QEFP01000017">
    <property type="protein sequence ID" value="PVU68338.1"/>
    <property type="molecule type" value="Genomic_DNA"/>
</dbReference>
<accession>A0A2T9WKI2</accession>
<proteinExistence type="predicted"/>
<reference evidence="1" key="2">
    <citation type="submission" date="2017-05" db="EMBL/GenBank/DDBJ databases">
        <authorList>
            <person name="Munson-Mcgee J.H."/>
        </authorList>
    </citation>
    <scope>NUCLEOTIDE SEQUENCE</scope>
    <source>
        <strain evidence="1">SCGC AB-777_F03</strain>
    </source>
</reference>
<name>A0A2T9WKI2_NANST</name>